<reference evidence="2" key="1">
    <citation type="submission" date="2020-04" db="EMBL/GenBank/DDBJ databases">
        <title>Global-level population genomics: horizontal gene transfer, symbiosis and evolution in Rhizobia.</title>
        <authorList>
            <person name="Gai Y."/>
        </authorList>
    </citation>
    <scope>NUCLEOTIDE SEQUENCE</scope>
    <source>
        <strain evidence="2">BLR57</strain>
    </source>
</reference>
<protein>
    <submittedName>
        <fullName evidence="2">Thermonuclease family protein</fullName>
    </submittedName>
</protein>
<accession>A0A9Q3QY87</accession>
<dbReference type="GeneID" id="66142331"/>
<organism evidence="2 3">
    <name type="scientific">Rhizobium lentis</name>
    <dbReference type="NCBI Taxonomy" id="1138194"/>
    <lineage>
        <taxon>Bacteria</taxon>
        <taxon>Pseudomonadati</taxon>
        <taxon>Pseudomonadota</taxon>
        <taxon>Alphaproteobacteria</taxon>
        <taxon>Hyphomicrobiales</taxon>
        <taxon>Rhizobiaceae</taxon>
        <taxon>Rhizobium/Agrobacterium group</taxon>
        <taxon>Rhizobium</taxon>
    </lineage>
</organism>
<dbReference type="RefSeq" id="WP_207242414.1">
    <property type="nucleotide sequence ID" value="NZ_CP071454.1"/>
</dbReference>
<name>A0A9Q3QY87_9HYPH</name>
<evidence type="ECO:0000259" key="1">
    <source>
        <dbReference type="PROSITE" id="PS50830"/>
    </source>
</evidence>
<dbReference type="Proteomes" id="UP000749740">
    <property type="component" value="Unassembled WGS sequence"/>
</dbReference>
<feature type="domain" description="TNase-like" evidence="1">
    <location>
        <begin position="33"/>
        <end position="153"/>
    </location>
</feature>
<comment type="caution">
    <text evidence="2">The sequence shown here is derived from an EMBL/GenBank/DDBJ whole genome shotgun (WGS) entry which is preliminary data.</text>
</comment>
<dbReference type="InterPro" id="IPR016071">
    <property type="entry name" value="Staphylococal_nuclease_OB-fold"/>
</dbReference>
<gene>
    <name evidence="2" type="ORF">HJB63_04125</name>
</gene>
<dbReference type="SMART" id="SM00318">
    <property type="entry name" value="SNc"/>
    <property type="match status" value="1"/>
</dbReference>
<evidence type="ECO:0000313" key="2">
    <source>
        <dbReference type="EMBL" id="MBX5021772.1"/>
    </source>
</evidence>
<dbReference type="Pfam" id="PF00565">
    <property type="entry name" value="SNase"/>
    <property type="match status" value="1"/>
</dbReference>
<dbReference type="PROSITE" id="PS50830">
    <property type="entry name" value="TNASE_3"/>
    <property type="match status" value="1"/>
</dbReference>
<dbReference type="InterPro" id="IPR035437">
    <property type="entry name" value="SNase_OB-fold_sf"/>
</dbReference>
<sequence>MTRVLRVIRDGVIAFALLTLLALVAAKVNDSATTKHAGAFHAADGDSLTLGEERFRLEGIDAPELNQRCERGGKAWACGRAAREALQEMVLASGTLCRGSRRDRYDRLLVVCRSGAGGDINAAMVRRGMAISYGGYGKEEIEARGAKVGLWAGTFERPRDVRDHARHNSGFDEALRFIGRIVGWE</sequence>
<proteinExistence type="predicted"/>
<dbReference type="Gene3D" id="2.40.50.90">
    <property type="match status" value="1"/>
</dbReference>
<dbReference type="EMBL" id="JABDYC010000001">
    <property type="protein sequence ID" value="MBX5021772.1"/>
    <property type="molecule type" value="Genomic_DNA"/>
</dbReference>
<evidence type="ECO:0000313" key="3">
    <source>
        <dbReference type="Proteomes" id="UP000749740"/>
    </source>
</evidence>
<dbReference type="SUPFAM" id="SSF50199">
    <property type="entry name" value="Staphylococcal nuclease"/>
    <property type="match status" value="1"/>
</dbReference>
<dbReference type="AlphaFoldDB" id="A0A9Q3QY87"/>